<accession>A0A2P1BPN5</accession>
<evidence type="ECO:0000313" key="1">
    <source>
        <dbReference type="EMBL" id="AVI43700.1"/>
    </source>
</evidence>
<geneLocation type="plasmid" evidence="1">
    <name>pUJ-84KPC</name>
</geneLocation>
<dbReference type="AlphaFoldDB" id="A0A2P1BPN5"/>
<dbReference type="EMBL" id="MG700550">
    <property type="protein sequence ID" value="AVI43700.1"/>
    <property type="molecule type" value="Genomic_DNA"/>
</dbReference>
<name>A0A2P1BPN5_KLEPN</name>
<organism evidence="1">
    <name type="scientific">Klebsiella pneumoniae</name>
    <dbReference type="NCBI Taxonomy" id="573"/>
    <lineage>
        <taxon>Bacteria</taxon>
        <taxon>Pseudomonadati</taxon>
        <taxon>Pseudomonadota</taxon>
        <taxon>Gammaproteobacteria</taxon>
        <taxon>Enterobacterales</taxon>
        <taxon>Enterobacteriaceae</taxon>
        <taxon>Klebsiella/Raoultella group</taxon>
        <taxon>Klebsiella</taxon>
        <taxon>Klebsiella pneumoniae complex</taxon>
    </lineage>
</organism>
<reference evidence="1" key="1">
    <citation type="submission" date="2017-12" db="EMBL/GenBank/DDBJ databases">
        <title>Insights into the successfully spreading KPC-encoding IncII plasmids.</title>
        <authorList>
            <person name="Brandt C."/>
            <person name="Pletz M.W."/>
            <person name="Makarewicz O."/>
        </authorList>
    </citation>
    <scope>NUCLEOTIDE SEQUENCE</scope>
    <source>
        <strain evidence="1">St015788/2</strain>
        <plasmid evidence="1">pUJ-84KPC</plasmid>
    </source>
</reference>
<sequence>MSLLHMSGRIPSLSSLCARMLRCLKLEAAPVAGPLVAAALSIGEMKGVASPERRFLRPSSKWNRHLRAQEKEIPVFGKWRYSFTSGMLSFRRCLARSFAPLW</sequence>
<proteinExistence type="predicted"/>
<protein>
    <submittedName>
        <fullName evidence="1">Uncharacterized protein</fullName>
    </submittedName>
</protein>
<keyword evidence="1" id="KW-0614">Plasmid</keyword>